<protein>
    <submittedName>
        <fullName evidence="1">Uncharacterized protein</fullName>
    </submittedName>
</protein>
<evidence type="ECO:0000313" key="1">
    <source>
        <dbReference type="EMBL" id="KAA1135392.1"/>
    </source>
</evidence>
<comment type="caution">
    <text evidence="1">The sequence shown here is derived from an EMBL/GenBank/DDBJ whole genome shotgun (WGS) entry which is preliminary data.</text>
</comment>
<dbReference type="EMBL" id="VDEP01000039">
    <property type="protein sequence ID" value="KAA1135392.1"/>
    <property type="molecule type" value="Genomic_DNA"/>
</dbReference>
<reference evidence="1 2" key="1">
    <citation type="submission" date="2019-05" db="EMBL/GenBank/DDBJ databases">
        <title>Emergence of the Ug99 lineage of the wheat stem rust pathogen through somatic hybridization.</title>
        <authorList>
            <person name="Li F."/>
            <person name="Upadhyaya N.M."/>
            <person name="Sperschneider J."/>
            <person name="Matny O."/>
            <person name="Nguyen-Phuc H."/>
            <person name="Mago R."/>
            <person name="Raley C."/>
            <person name="Miller M.E."/>
            <person name="Silverstein K.A.T."/>
            <person name="Henningsen E."/>
            <person name="Hirsch C.D."/>
            <person name="Visser B."/>
            <person name="Pretorius Z.A."/>
            <person name="Steffenson B.J."/>
            <person name="Schwessinger B."/>
            <person name="Dodds P.N."/>
            <person name="Figueroa M."/>
        </authorList>
    </citation>
    <scope>NUCLEOTIDE SEQUENCE [LARGE SCALE GENOMIC DNA]</scope>
    <source>
        <strain evidence="1 2">Ug99</strain>
    </source>
</reference>
<dbReference type="AlphaFoldDB" id="A0A5B0SC21"/>
<organism evidence="1 2">
    <name type="scientific">Puccinia graminis f. sp. tritici</name>
    <dbReference type="NCBI Taxonomy" id="56615"/>
    <lineage>
        <taxon>Eukaryota</taxon>
        <taxon>Fungi</taxon>
        <taxon>Dikarya</taxon>
        <taxon>Basidiomycota</taxon>
        <taxon>Pucciniomycotina</taxon>
        <taxon>Pucciniomycetes</taxon>
        <taxon>Pucciniales</taxon>
        <taxon>Pucciniaceae</taxon>
        <taxon>Puccinia</taxon>
    </lineage>
</organism>
<gene>
    <name evidence="1" type="ORF">PGTUg99_020491</name>
</gene>
<evidence type="ECO:0000313" key="2">
    <source>
        <dbReference type="Proteomes" id="UP000325313"/>
    </source>
</evidence>
<dbReference type="Proteomes" id="UP000325313">
    <property type="component" value="Unassembled WGS sequence"/>
</dbReference>
<name>A0A5B0SC21_PUCGR</name>
<accession>A0A5B0SC21</accession>
<proteinExistence type="predicted"/>
<sequence>MQQIFLYIGRPSALIAVKADGIILDLVRRLMEPRKARNPQEGRLEEIFGLGDPDHQLKTEAVYR</sequence>